<dbReference type="InterPro" id="IPR036895">
    <property type="entry name" value="Uracil-DNA_glycosylase-like_sf"/>
</dbReference>
<dbReference type="Proteomes" id="UP001494588">
    <property type="component" value="Unassembled WGS sequence"/>
</dbReference>
<feature type="non-terminal residue" evidence="3">
    <location>
        <position position="1"/>
    </location>
</feature>
<dbReference type="RefSeq" id="WP_342965573.1">
    <property type="nucleotide sequence ID" value="NZ_JAZHGC010000224.1"/>
</dbReference>
<evidence type="ECO:0000256" key="1">
    <source>
        <dbReference type="SAM" id="MobiDB-lite"/>
    </source>
</evidence>
<organism evidence="3 4">
    <name type="scientific">Paraburkholderia sabiae</name>
    <dbReference type="NCBI Taxonomy" id="273251"/>
    <lineage>
        <taxon>Bacteria</taxon>
        <taxon>Pseudomonadati</taxon>
        <taxon>Pseudomonadota</taxon>
        <taxon>Betaproteobacteria</taxon>
        <taxon>Burkholderiales</taxon>
        <taxon>Burkholderiaceae</taxon>
        <taxon>Paraburkholderia</taxon>
    </lineage>
</organism>
<feature type="domain" description="Uracil-DNA glycosylase-like" evidence="2">
    <location>
        <begin position="39"/>
        <end position="127"/>
    </location>
</feature>
<sequence>PAVRVPEAAPKAIAETPAKTEKAAHSDNLPRLDVTIRPSEIMVVSICPSTEDSLHGTLFSGDVGTLLDNILAAIGLKPEQVHKTAWVKTAPVFTALPDAEHIRSELAEMQNELTASQARAVLFLGKIFDSP</sequence>
<accession>A0ABU9QT87</accession>
<dbReference type="Gene3D" id="3.40.470.10">
    <property type="entry name" value="Uracil-DNA glycosylase-like domain"/>
    <property type="match status" value="1"/>
</dbReference>
<feature type="region of interest" description="Disordered" evidence="1">
    <location>
        <begin position="1"/>
        <end position="26"/>
    </location>
</feature>
<evidence type="ECO:0000313" key="3">
    <source>
        <dbReference type="EMBL" id="MEM5292710.1"/>
    </source>
</evidence>
<feature type="non-terminal residue" evidence="3">
    <location>
        <position position="131"/>
    </location>
</feature>
<gene>
    <name evidence="3" type="ORF">V4C55_44780</name>
</gene>
<evidence type="ECO:0000313" key="4">
    <source>
        <dbReference type="Proteomes" id="UP001494588"/>
    </source>
</evidence>
<name>A0ABU9QT87_9BURK</name>
<comment type="caution">
    <text evidence="3">The sequence shown here is derived from an EMBL/GenBank/DDBJ whole genome shotgun (WGS) entry which is preliminary data.</text>
</comment>
<reference evidence="3 4" key="1">
    <citation type="submission" date="2024-01" db="EMBL/GenBank/DDBJ databases">
        <title>The diversity of rhizobia nodulating Mimosa spp. in eleven states of Brazil covering several biomes is determined by host plant, location, and edaphic factors.</title>
        <authorList>
            <person name="Rouws L."/>
            <person name="Barauna A."/>
            <person name="Beukes C."/>
            <person name="De Faria S.M."/>
            <person name="Gross E."/>
            <person name="Dos Reis Junior F.B."/>
            <person name="Simon M."/>
            <person name="Maluk M."/>
            <person name="Odee D.W."/>
            <person name="Kenicer G."/>
            <person name="Young J.P.W."/>
            <person name="Reis V.M."/>
            <person name="Zilli J."/>
            <person name="James E.K."/>
        </authorList>
    </citation>
    <scope>NUCLEOTIDE SEQUENCE [LARGE SCALE GENOMIC DNA]</scope>
    <source>
        <strain evidence="3 4">JPY77</strain>
    </source>
</reference>
<dbReference type="EMBL" id="JAZHGC010000224">
    <property type="protein sequence ID" value="MEM5292710.1"/>
    <property type="molecule type" value="Genomic_DNA"/>
</dbReference>
<dbReference type="SUPFAM" id="SSF52141">
    <property type="entry name" value="Uracil-DNA glycosylase-like"/>
    <property type="match status" value="1"/>
</dbReference>
<protein>
    <submittedName>
        <fullName evidence="3">Uracil-DNA glycosylase family protein</fullName>
    </submittedName>
</protein>
<dbReference type="InterPro" id="IPR005122">
    <property type="entry name" value="Uracil-DNA_glycosylase-like"/>
</dbReference>
<dbReference type="Pfam" id="PF03167">
    <property type="entry name" value="UDG"/>
    <property type="match status" value="1"/>
</dbReference>
<keyword evidence="4" id="KW-1185">Reference proteome</keyword>
<proteinExistence type="predicted"/>
<evidence type="ECO:0000259" key="2">
    <source>
        <dbReference type="Pfam" id="PF03167"/>
    </source>
</evidence>